<keyword evidence="6" id="KW-0808">Transferase</keyword>
<comment type="subcellular location">
    <subcellularLocation>
        <location evidence="1">Endoplasmic reticulum membrane</location>
        <topology evidence="1">Single-pass membrane protein</topology>
    </subcellularLocation>
</comment>
<dbReference type="AlphaFoldDB" id="A0A2H0WLB8"/>
<name>A0A2H0WLB8_9BACT</name>
<evidence type="ECO:0000259" key="13">
    <source>
        <dbReference type="Pfam" id="PF00535"/>
    </source>
</evidence>
<comment type="caution">
    <text evidence="14">The sequence shown here is derived from an EMBL/GenBank/DDBJ whole genome shotgun (WGS) entry which is preliminary data.</text>
</comment>
<dbReference type="Pfam" id="PF00535">
    <property type="entry name" value="Glycos_transf_2"/>
    <property type="match status" value="1"/>
</dbReference>
<evidence type="ECO:0000256" key="8">
    <source>
        <dbReference type="ARBA" id="ARBA00022824"/>
    </source>
</evidence>
<evidence type="ECO:0000256" key="4">
    <source>
        <dbReference type="ARBA" id="ARBA00012583"/>
    </source>
</evidence>
<evidence type="ECO:0000256" key="9">
    <source>
        <dbReference type="ARBA" id="ARBA00022968"/>
    </source>
</evidence>
<gene>
    <name evidence="14" type="ORF">COT67_01480</name>
</gene>
<feature type="domain" description="Glycosyltransferase 2-like" evidence="13">
    <location>
        <begin position="10"/>
        <end position="184"/>
    </location>
</feature>
<dbReference type="GO" id="GO:0004581">
    <property type="term" value="F:dolichyl-phosphate beta-glucosyltransferase activity"/>
    <property type="evidence" value="ECO:0007669"/>
    <property type="project" value="UniProtKB-EC"/>
</dbReference>
<keyword evidence="8" id="KW-0256">Endoplasmic reticulum</keyword>
<dbReference type="InterPro" id="IPR029044">
    <property type="entry name" value="Nucleotide-diphossugar_trans"/>
</dbReference>
<dbReference type="PANTHER" id="PTHR10859">
    <property type="entry name" value="GLYCOSYL TRANSFERASE"/>
    <property type="match status" value="1"/>
</dbReference>
<evidence type="ECO:0000256" key="12">
    <source>
        <dbReference type="ARBA" id="ARBA00045097"/>
    </source>
</evidence>
<dbReference type="InterPro" id="IPR035518">
    <property type="entry name" value="DPG_synthase"/>
</dbReference>
<sequence>MMRDTHLHLSIIIPAYNEEKRIADTILDVSRYLNKQNYSSEIFVVNDGSKDKTAEAIRELEAIIPRLKLIDNEKNKGKGGVVKQGMLLASGEYRLFMDADNAIKITEIENFWPYIKEQKYDVVIGSIEIKGGRAKEEYTGFSKIYRNVLGKLSKYLVRVLTIWEIHDTQRAFKLFTAESAEKIFPRQTIMRWGFDIEVLIIAKKLGYKIKELPVQWENPPGKVTFANYLRTLMELLQIKFNSLRGKYK</sequence>
<protein>
    <recommendedName>
        <fullName evidence="4">dolichyl-phosphate beta-glucosyltransferase</fullName>
        <ecNumber evidence="4">2.4.1.117</ecNumber>
    </recommendedName>
</protein>
<evidence type="ECO:0000256" key="1">
    <source>
        <dbReference type="ARBA" id="ARBA00004389"/>
    </source>
</evidence>
<dbReference type="EMBL" id="PEZL01000021">
    <property type="protein sequence ID" value="PIS13473.1"/>
    <property type="molecule type" value="Genomic_DNA"/>
</dbReference>
<dbReference type="PANTHER" id="PTHR10859:SF91">
    <property type="entry name" value="DOLICHYL-PHOSPHATE BETA-GLUCOSYLTRANSFERASE"/>
    <property type="match status" value="1"/>
</dbReference>
<keyword evidence="10" id="KW-1133">Transmembrane helix</keyword>
<dbReference type="EC" id="2.4.1.117" evidence="4"/>
<organism evidence="14 15">
    <name type="scientific">Candidatus Tagabacteria bacterium CG09_land_8_20_14_0_10_41_14</name>
    <dbReference type="NCBI Taxonomy" id="1975021"/>
    <lineage>
        <taxon>Bacteria</taxon>
        <taxon>Candidatus Tagaibacteriota</taxon>
    </lineage>
</organism>
<comment type="catalytic activity">
    <reaction evidence="12">
        <text>a di-trans,poly-cis-dolichyl phosphate + UDP-alpha-D-glucose = a di-trans,poly-cis-dolichyl beta-D-glucosyl phosphate + UDP</text>
        <dbReference type="Rhea" id="RHEA:15401"/>
        <dbReference type="Rhea" id="RHEA-COMP:19498"/>
        <dbReference type="Rhea" id="RHEA-COMP:19502"/>
        <dbReference type="ChEBI" id="CHEBI:57525"/>
        <dbReference type="ChEBI" id="CHEBI:57683"/>
        <dbReference type="ChEBI" id="CHEBI:58223"/>
        <dbReference type="ChEBI" id="CHEBI:58885"/>
        <dbReference type="EC" id="2.4.1.117"/>
    </reaction>
    <physiologicalReaction direction="left-to-right" evidence="12">
        <dbReference type="Rhea" id="RHEA:15402"/>
    </physiologicalReaction>
</comment>
<dbReference type="Proteomes" id="UP000230353">
    <property type="component" value="Unassembled WGS sequence"/>
</dbReference>
<evidence type="ECO:0000313" key="14">
    <source>
        <dbReference type="EMBL" id="PIS13473.1"/>
    </source>
</evidence>
<evidence type="ECO:0000256" key="7">
    <source>
        <dbReference type="ARBA" id="ARBA00022692"/>
    </source>
</evidence>
<reference evidence="15" key="1">
    <citation type="submission" date="2017-09" db="EMBL/GenBank/DDBJ databases">
        <title>Depth-based differentiation of microbial function through sediment-hosted aquifers and enrichment of novel symbionts in the deep terrestrial subsurface.</title>
        <authorList>
            <person name="Probst A.J."/>
            <person name="Ladd B."/>
            <person name="Jarett J.K."/>
            <person name="Geller-Mcgrath D.E."/>
            <person name="Sieber C.M.K."/>
            <person name="Emerson J.B."/>
            <person name="Anantharaman K."/>
            <person name="Thomas B.C."/>
            <person name="Malmstrom R."/>
            <person name="Stieglmeier M."/>
            <person name="Klingl A."/>
            <person name="Woyke T."/>
            <person name="Ryan C.M."/>
            <person name="Banfield J.F."/>
        </authorList>
    </citation>
    <scope>NUCLEOTIDE SEQUENCE [LARGE SCALE GENOMIC DNA]</scope>
</reference>
<evidence type="ECO:0000256" key="11">
    <source>
        <dbReference type="ARBA" id="ARBA00023136"/>
    </source>
</evidence>
<evidence type="ECO:0000256" key="3">
    <source>
        <dbReference type="ARBA" id="ARBA00006739"/>
    </source>
</evidence>
<evidence type="ECO:0000313" key="15">
    <source>
        <dbReference type="Proteomes" id="UP000230353"/>
    </source>
</evidence>
<keyword evidence="7" id="KW-0812">Transmembrane</keyword>
<comment type="pathway">
    <text evidence="2">Protein modification; protein glycosylation.</text>
</comment>
<proteinExistence type="inferred from homology"/>
<keyword evidence="5" id="KW-0328">Glycosyltransferase</keyword>
<keyword evidence="9" id="KW-0735">Signal-anchor</keyword>
<dbReference type="Gene3D" id="3.90.550.10">
    <property type="entry name" value="Spore Coat Polysaccharide Biosynthesis Protein SpsA, Chain A"/>
    <property type="match status" value="1"/>
</dbReference>
<evidence type="ECO:0000256" key="2">
    <source>
        <dbReference type="ARBA" id="ARBA00004922"/>
    </source>
</evidence>
<dbReference type="GO" id="GO:0006487">
    <property type="term" value="P:protein N-linked glycosylation"/>
    <property type="evidence" value="ECO:0007669"/>
    <property type="project" value="TreeGrafter"/>
</dbReference>
<keyword evidence="11" id="KW-0472">Membrane</keyword>
<evidence type="ECO:0000256" key="6">
    <source>
        <dbReference type="ARBA" id="ARBA00022679"/>
    </source>
</evidence>
<evidence type="ECO:0000256" key="10">
    <source>
        <dbReference type="ARBA" id="ARBA00022989"/>
    </source>
</evidence>
<comment type="similarity">
    <text evidence="3">Belongs to the glycosyltransferase 2 family.</text>
</comment>
<dbReference type="SUPFAM" id="SSF53448">
    <property type="entry name" value="Nucleotide-diphospho-sugar transferases"/>
    <property type="match status" value="1"/>
</dbReference>
<dbReference type="CDD" id="cd04188">
    <property type="entry name" value="DPG_synthase"/>
    <property type="match status" value="1"/>
</dbReference>
<accession>A0A2H0WLB8</accession>
<evidence type="ECO:0000256" key="5">
    <source>
        <dbReference type="ARBA" id="ARBA00022676"/>
    </source>
</evidence>
<dbReference type="InterPro" id="IPR001173">
    <property type="entry name" value="Glyco_trans_2-like"/>
</dbReference>